<keyword evidence="4" id="KW-0808">Transferase</keyword>
<keyword evidence="10 12" id="KW-0539">Nucleus</keyword>
<dbReference type="OrthoDB" id="2270193at2759"/>
<evidence type="ECO:0000256" key="6">
    <source>
        <dbReference type="ARBA" id="ARBA00022771"/>
    </source>
</evidence>
<dbReference type="PROSITE" id="PS00518">
    <property type="entry name" value="ZF_RING_1"/>
    <property type="match status" value="1"/>
</dbReference>
<dbReference type="PROSITE" id="PS51015">
    <property type="entry name" value="YDG"/>
    <property type="match status" value="1"/>
</dbReference>
<dbReference type="Pfam" id="PF02182">
    <property type="entry name" value="SAD_SRA"/>
    <property type="match status" value="1"/>
</dbReference>
<evidence type="ECO:0000256" key="10">
    <source>
        <dbReference type="ARBA" id="ARBA00023242"/>
    </source>
</evidence>
<proteinExistence type="predicted"/>
<dbReference type="GO" id="GO:0008270">
    <property type="term" value="F:zinc ion binding"/>
    <property type="evidence" value="ECO:0007669"/>
    <property type="project" value="UniProtKB-KW"/>
</dbReference>
<dbReference type="InterPro" id="IPR027370">
    <property type="entry name" value="Znf-RING_euk"/>
</dbReference>
<keyword evidence="6 11" id="KW-0863">Zinc-finger</keyword>
<dbReference type="Gene3D" id="3.30.40.10">
    <property type="entry name" value="Zinc/RING finger domain, C3HC4 (zinc finger)"/>
    <property type="match status" value="1"/>
</dbReference>
<dbReference type="SMART" id="SM00184">
    <property type="entry name" value="RING"/>
    <property type="match status" value="2"/>
</dbReference>
<dbReference type="EMBL" id="BJWL01000026">
    <property type="protein sequence ID" value="GFZ17308.1"/>
    <property type="molecule type" value="Genomic_DNA"/>
</dbReference>
<dbReference type="UniPathway" id="UPA00143"/>
<dbReference type="InterPro" id="IPR001965">
    <property type="entry name" value="Znf_PHD"/>
</dbReference>
<comment type="subcellular location">
    <subcellularLocation>
        <location evidence="12">Nucleus</location>
    </subcellularLocation>
</comment>
<evidence type="ECO:0000256" key="5">
    <source>
        <dbReference type="ARBA" id="ARBA00022723"/>
    </source>
</evidence>
<evidence type="ECO:0000259" key="15">
    <source>
        <dbReference type="PROSITE" id="PS51015"/>
    </source>
</evidence>
<evidence type="ECO:0000313" key="16">
    <source>
        <dbReference type="EMBL" id="GFZ17308.1"/>
    </source>
</evidence>
<feature type="domain" description="RING-type" evidence="14">
    <location>
        <begin position="564"/>
        <end position="622"/>
    </location>
</feature>
<comment type="catalytic activity">
    <reaction evidence="1">
        <text>S-ubiquitinyl-[E2 ubiquitin-conjugating enzyme]-L-cysteine + [acceptor protein]-L-lysine = [E2 ubiquitin-conjugating enzyme]-L-cysteine + N(6)-ubiquitinyl-[acceptor protein]-L-lysine.</text>
        <dbReference type="EC" id="2.3.2.27"/>
    </reaction>
</comment>
<feature type="compositionally biased region" description="Basic and acidic residues" evidence="13">
    <location>
        <begin position="690"/>
        <end position="714"/>
    </location>
</feature>
<dbReference type="InterPro" id="IPR015947">
    <property type="entry name" value="PUA-like_sf"/>
</dbReference>
<feature type="region of interest" description="Disordered" evidence="13">
    <location>
        <begin position="99"/>
        <end position="130"/>
    </location>
</feature>
<reference evidence="16 17" key="1">
    <citation type="submission" date="2019-07" db="EMBL/GenBank/DDBJ databases">
        <title>De Novo Assembly of kiwifruit Actinidia rufa.</title>
        <authorList>
            <person name="Sugita-Konishi S."/>
            <person name="Sato K."/>
            <person name="Mori E."/>
            <person name="Abe Y."/>
            <person name="Kisaki G."/>
            <person name="Hamano K."/>
            <person name="Suezawa K."/>
            <person name="Otani M."/>
            <person name="Fukuda T."/>
            <person name="Manabe T."/>
            <person name="Gomi K."/>
            <person name="Tabuchi M."/>
            <person name="Akimitsu K."/>
            <person name="Kataoka I."/>
        </authorList>
    </citation>
    <scope>NUCLEOTIDE SEQUENCE [LARGE SCALE GENOMIC DNA]</scope>
    <source>
        <strain evidence="17">cv. Fuchu</strain>
    </source>
</reference>
<dbReference type="Proteomes" id="UP000585474">
    <property type="component" value="Unassembled WGS sequence"/>
</dbReference>
<evidence type="ECO:0000256" key="4">
    <source>
        <dbReference type="ARBA" id="ARBA00022679"/>
    </source>
</evidence>
<name>A0A7J0H2R3_9ERIC</name>
<dbReference type="Gene3D" id="2.30.280.10">
    <property type="entry name" value="SRA-YDG"/>
    <property type="match status" value="2"/>
</dbReference>
<dbReference type="InterPro" id="IPR045134">
    <property type="entry name" value="UHRF1/2-like"/>
</dbReference>
<dbReference type="SUPFAM" id="SSF88697">
    <property type="entry name" value="PUA domain-like"/>
    <property type="match status" value="2"/>
</dbReference>
<feature type="region of interest" description="Disordered" evidence="13">
    <location>
        <begin position="660"/>
        <end position="743"/>
    </location>
</feature>
<evidence type="ECO:0000256" key="2">
    <source>
        <dbReference type="ARBA" id="ARBA00004906"/>
    </source>
</evidence>
<dbReference type="Pfam" id="PF13445">
    <property type="entry name" value="zf-RING_UBOX"/>
    <property type="match status" value="1"/>
</dbReference>
<gene>
    <name evidence="16" type="ORF">Acr_26g0005780</name>
</gene>
<dbReference type="SMART" id="SM00466">
    <property type="entry name" value="SRA"/>
    <property type="match status" value="1"/>
</dbReference>
<dbReference type="EC" id="2.3.2.27" evidence="3"/>
<dbReference type="SUPFAM" id="SSF57903">
    <property type="entry name" value="FYVE/PHD zinc finger"/>
    <property type="match status" value="1"/>
</dbReference>
<dbReference type="InterPro" id="IPR013083">
    <property type="entry name" value="Znf_RING/FYVE/PHD"/>
</dbReference>
<keyword evidence="9" id="KW-0238">DNA-binding</keyword>
<dbReference type="SUPFAM" id="SSF57850">
    <property type="entry name" value="RING/U-box"/>
    <property type="match status" value="1"/>
</dbReference>
<dbReference type="PANTHER" id="PTHR14140">
    <property type="entry name" value="E3 UBIQUITIN-PROTEIN LIGASE UHRF-RELATED"/>
    <property type="match status" value="1"/>
</dbReference>
<dbReference type="PROSITE" id="PS50089">
    <property type="entry name" value="ZF_RING_2"/>
    <property type="match status" value="1"/>
</dbReference>
<keyword evidence="17" id="KW-1185">Reference proteome</keyword>
<keyword evidence="5" id="KW-0479">Metal-binding</keyword>
<dbReference type="GO" id="GO:0016567">
    <property type="term" value="P:protein ubiquitination"/>
    <property type="evidence" value="ECO:0007669"/>
    <property type="project" value="UniProtKB-UniPathway"/>
</dbReference>
<organism evidence="16 17">
    <name type="scientific">Actinidia rufa</name>
    <dbReference type="NCBI Taxonomy" id="165716"/>
    <lineage>
        <taxon>Eukaryota</taxon>
        <taxon>Viridiplantae</taxon>
        <taxon>Streptophyta</taxon>
        <taxon>Embryophyta</taxon>
        <taxon>Tracheophyta</taxon>
        <taxon>Spermatophyta</taxon>
        <taxon>Magnoliopsida</taxon>
        <taxon>eudicotyledons</taxon>
        <taxon>Gunneridae</taxon>
        <taxon>Pentapetalae</taxon>
        <taxon>asterids</taxon>
        <taxon>Ericales</taxon>
        <taxon>Actinidiaceae</taxon>
        <taxon>Actinidia</taxon>
    </lineage>
</organism>
<evidence type="ECO:0000256" key="13">
    <source>
        <dbReference type="SAM" id="MobiDB-lite"/>
    </source>
</evidence>
<dbReference type="SMART" id="SM00249">
    <property type="entry name" value="PHD"/>
    <property type="match status" value="1"/>
</dbReference>
<dbReference type="GO" id="GO:0044027">
    <property type="term" value="P:negative regulation of gene expression via chromosomal CpG island methylation"/>
    <property type="evidence" value="ECO:0007669"/>
    <property type="project" value="TreeGrafter"/>
</dbReference>
<keyword evidence="7" id="KW-0833">Ubl conjugation pathway</keyword>
<dbReference type="GO" id="GO:0005634">
    <property type="term" value="C:nucleus"/>
    <property type="evidence" value="ECO:0007669"/>
    <property type="project" value="UniProtKB-SubCell"/>
</dbReference>
<protein>
    <recommendedName>
        <fullName evidence="3">RING-type E3 ubiquitin transferase</fullName>
        <ecNumber evidence="3">2.3.2.27</ecNumber>
    </recommendedName>
</protein>
<feature type="compositionally biased region" description="Acidic residues" evidence="13">
    <location>
        <begin position="715"/>
        <end position="727"/>
    </location>
</feature>
<evidence type="ECO:0000259" key="14">
    <source>
        <dbReference type="PROSITE" id="PS50089"/>
    </source>
</evidence>
<evidence type="ECO:0000256" key="1">
    <source>
        <dbReference type="ARBA" id="ARBA00000900"/>
    </source>
</evidence>
<dbReference type="GO" id="GO:0003677">
    <property type="term" value="F:DNA binding"/>
    <property type="evidence" value="ECO:0007669"/>
    <property type="project" value="UniProtKB-KW"/>
</dbReference>
<evidence type="ECO:0000256" key="3">
    <source>
        <dbReference type="ARBA" id="ARBA00012483"/>
    </source>
</evidence>
<dbReference type="InterPro" id="IPR011011">
    <property type="entry name" value="Znf_FYVE_PHD"/>
</dbReference>
<comment type="caution">
    <text evidence="16">The sequence shown here is derived from an EMBL/GenBank/DDBJ whole genome shotgun (WGS) entry which is preliminary data.</text>
</comment>
<feature type="domain" description="YDG" evidence="15">
    <location>
        <begin position="262"/>
        <end position="468"/>
    </location>
</feature>
<dbReference type="GO" id="GO:0061630">
    <property type="term" value="F:ubiquitin protein ligase activity"/>
    <property type="evidence" value="ECO:0007669"/>
    <property type="project" value="UniProtKB-EC"/>
</dbReference>
<dbReference type="InterPro" id="IPR003105">
    <property type="entry name" value="SRA_YDG"/>
</dbReference>
<accession>A0A7J0H2R3</accession>
<feature type="compositionally biased region" description="Basic and acidic residues" evidence="13">
    <location>
        <begin position="672"/>
        <end position="681"/>
    </location>
</feature>
<sequence length="743" mass="83570">MAQVSELPCDGDGICMLCKEKPSDEDKLTCVTCFTPWHVTCLASRPETLASTLRWECPDCTMPEDCAPVAVSGGDVAAGELVASIRAIEADESLTEREKARKRQKLLSGRVESSDEEDEMSMKKKKGKEKVEGGDDVLKVVGMGLICSFCMQLPERPVTKWIGQGKNTCAKCRRSIPPKMANQPRINSALVVAIRMAKMSKSSDSSGLEKIQHFVHNQNRPDKAYTTERAKRGGKSNAASGKIFVTVPPDHFGPILAENDPARNRGVLVGDWWEDRFDCRQWGAHLPLVSGICGQSKHGSQSVVLSGGYEDDEDHGEWFLYTGSGGRDLSGNKRTNKEQSFDQKFENYNEALRVSCKEGYPVRVVRNLKGKSSNYQKSYATSFQIVGNLVLHVKKECLMEKRTAFRHVCVHECSKGWLPLPDELSHKEKRSAYAPENGLRYDGIYRIEKCWRKVGKQGFKVCRYLFVRCDNCPAPWTSEEHGDKVRALPVISELKKATDVTERTESPSWDCDEKEGCWKWKKQPPRSKKRVTASCPQDTEQEFKALRKAHKKSLKERVLKELSCFLCGNVMTLPLTTPCAHNFCKSCLEGAFAGQTFERERKSLGGRTLRAQKNVMKCPSCTNDISEFLRNPQRGSSIRRKKMRKLVVKGLVMRRDRILHPGTKKNNMPHPQAEELKRKTNDASLLIEQEPERTSKRRKIDAEDGLSKIDAAEKENDEAEAAMDEGIDSPSSPLNVRSDEDIQ</sequence>
<dbReference type="InterPro" id="IPR017907">
    <property type="entry name" value="Znf_RING_CS"/>
</dbReference>
<dbReference type="InterPro" id="IPR036987">
    <property type="entry name" value="SRA-YDG_sf"/>
</dbReference>
<dbReference type="InterPro" id="IPR001841">
    <property type="entry name" value="Znf_RING"/>
</dbReference>
<evidence type="ECO:0000313" key="17">
    <source>
        <dbReference type="Proteomes" id="UP000585474"/>
    </source>
</evidence>
<dbReference type="PANTHER" id="PTHR14140:SF46">
    <property type="entry name" value="E3 UBIQUITIN-PROTEIN LIGASE ORTHRUS 1-RELATED"/>
    <property type="match status" value="1"/>
</dbReference>
<evidence type="ECO:0000256" key="9">
    <source>
        <dbReference type="ARBA" id="ARBA00023125"/>
    </source>
</evidence>
<evidence type="ECO:0000256" key="7">
    <source>
        <dbReference type="ARBA" id="ARBA00022786"/>
    </source>
</evidence>
<comment type="pathway">
    <text evidence="2">Protein modification; protein ubiquitination.</text>
</comment>
<keyword evidence="8" id="KW-0862">Zinc</keyword>
<dbReference type="PROSITE" id="PS01359">
    <property type="entry name" value="ZF_PHD_1"/>
    <property type="match status" value="1"/>
</dbReference>
<dbReference type="InterPro" id="IPR019786">
    <property type="entry name" value="Zinc_finger_PHD-type_CS"/>
</dbReference>
<evidence type="ECO:0000256" key="12">
    <source>
        <dbReference type="PROSITE-ProRule" id="PRU00358"/>
    </source>
</evidence>
<evidence type="ECO:0000256" key="11">
    <source>
        <dbReference type="PROSITE-ProRule" id="PRU00175"/>
    </source>
</evidence>
<dbReference type="AlphaFoldDB" id="A0A7J0H2R3"/>
<evidence type="ECO:0000256" key="8">
    <source>
        <dbReference type="ARBA" id="ARBA00022833"/>
    </source>
</evidence>